<protein>
    <submittedName>
        <fullName evidence="1">Uncharacterized protein</fullName>
    </submittedName>
</protein>
<evidence type="ECO:0000313" key="1">
    <source>
        <dbReference type="EMBL" id="PIC41114.1"/>
    </source>
</evidence>
<reference evidence="2" key="1">
    <citation type="submission" date="2017-10" db="EMBL/GenBank/DDBJ databases">
        <title>Rapid genome shrinkage in a self-fertile nematode reveals novel sperm competition proteins.</title>
        <authorList>
            <person name="Yin D."/>
            <person name="Schwarz E.M."/>
            <person name="Thomas C.G."/>
            <person name="Felde R.L."/>
            <person name="Korf I.F."/>
            <person name="Cutter A.D."/>
            <person name="Schartner C.M."/>
            <person name="Ralston E.J."/>
            <person name="Meyer B.J."/>
            <person name="Haag E.S."/>
        </authorList>
    </citation>
    <scope>NUCLEOTIDE SEQUENCE [LARGE SCALE GENOMIC DNA]</scope>
    <source>
        <strain evidence="2">JU1422</strain>
    </source>
</reference>
<keyword evidence="2" id="KW-1185">Reference proteome</keyword>
<dbReference type="AlphaFoldDB" id="A0A2G5UNH2"/>
<organism evidence="1 2">
    <name type="scientific">Caenorhabditis nigoni</name>
    <dbReference type="NCBI Taxonomy" id="1611254"/>
    <lineage>
        <taxon>Eukaryota</taxon>
        <taxon>Metazoa</taxon>
        <taxon>Ecdysozoa</taxon>
        <taxon>Nematoda</taxon>
        <taxon>Chromadorea</taxon>
        <taxon>Rhabditida</taxon>
        <taxon>Rhabditina</taxon>
        <taxon>Rhabditomorpha</taxon>
        <taxon>Rhabditoidea</taxon>
        <taxon>Rhabditidae</taxon>
        <taxon>Peloderinae</taxon>
        <taxon>Caenorhabditis</taxon>
    </lineage>
</organism>
<accession>A0A2G5UNH2</accession>
<sequence>MTELDKYYKMLLFGKLYIVYGQSYRQKERLSPAWFGTSGQSHASLVYDIYRKTSNRPTPGSSTLSLYISFLLKDIKKWLTSKMFIMISATFY</sequence>
<name>A0A2G5UNH2_9PELO</name>
<dbReference type="Proteomes" id="UP000230233">
    <property type="component" value="Chromosome III"/>
</dbReference>
<dbReference type="EMBL" id="PDUG01000003">
    <property type="protein sequence ID" value="PIC41114.1"/>
    <property type="molecule type" value="Genomic_DNA"/>
</dbReference>
<comment type="caution">
    <text evidence="1">The sequence shown here is derived from an EMBL/GenBank/DDBJ whole genome shotgun (WGS) entry which is preliminary data.</text>
</comment>
<evidence type="ECO:0000313" key="2">
    <source>
        <dbReference type="Proteomes" id="UP000230233"/>
    </source>
</evidence>
<proteinExistence type="predicted"/>
<gene>
    <name evidence="1" type="primary">Cnig_chr_III.g8645</name>
    <name evidence="1" type="ORF">B9Z55_008645</name>
</gene>